<dbReference type="AlphaFoldDB" id="X0WST8"/>
<comment type="similarity">
    <text evidence="1">Belongs to the arsA ATPase family.</text>
</comment>
<dbReference type="PANTHER" id="PTHR10803:SF3">
    <property type="entry name" value="ATPASE GET3"/>
    <property type="match status" value="1"/>
</dbReference>
<feature type="non-terminal residue" evidence="3">
    <location>
        <position position="1"/>
    </location>
</feature>
<dbReference type="GO" id="GO:0005524">
    <property type="term" value="F:ATP binding"/>
    <property type="evidence" value="ECO:0007669"/>
    <property type="project" value="InterPro"/>
</dbReference>
<dbReference type="EMBL" id="BARS01032361">
    <property type="protein sequence ID" value="GAG27573.1"/>
    <property type="molecule type" value="Genomic_DNA"/>
</dbReference>
<feature type="non-terminal residue" evidence="3">
    <location>
        <position position="261"/>
    </location>
</feature>
<evidence type="ECO:0000259" key="2">
    <source>
        <dbReference type="Pfam" id="PF02374"/>
    </source>
</evidence>
<accession>X0WST8</accession>
<dbReference type="GO" id="GO:0016887">
    <property type="term" value="F:ATP hydrolysis activity"/>
    <property type="evidence" value="ECO:0007669"/>
    <property type="project" value="InterPro"/>
</dbReference>
<gene>
    <name evidence="3" type="ORF">S01H1_50233</name>
</gene>
<dbReference type="Pfam" id="PF02374">
    <property type="entry name" value="ArsA_ATPase"/>
    <property type="match status" value="1"/>
</dbReference>
<dbReference type="InterPro" id="IPR027417">
    <property type="entry name" value="P-loop_NTPase"/>
</dbReference>
<name>X0WST8_9ZZZZ</name>
<dbReference type="InterPro" id="IPR016300">
    <property type="entry name" value="ATPase_ArsA/GET3"/>
</dbReference>
<feature type="domain" description="ArsA/GET3 Anion-transporting ATPase-like" evidence="2">
    <location>
        <begin position="8"/>
        <end position="247"/>
    </location>
</feature>
<organism evidence="3">
    <name type="scientific">marine sediment metagenome</name>
    <dbReference type="NCBI Taxonomy" id="412755"/>
    <lineage>
        <taxon>unclassified sequences</taxon>
        <taxon>metagenomes</taxon>
        <taxon>ecological metagenomes</taxon>
    </lineage>
</organism>
<protein>
    <recommendedName>
        <fullName evidence="2">ArsA/GET3 Anion-transporting ATPase-like domain-containing protein</fullName>
    </recommendedName>
</protein>
<comment type="caution">
    <text evidence="3">The sequence shown here is derived from an EMBL/GenBank/DDBJ whole genome shotgun (WGS) entry which is preliminary data.</text>
</comment>
<dbReference type="PANTHER" id="PTHR10803">
    <property type="entry name" value="ARSENICAL PUMP-DRIVING ATPASE ARSENITE-TRANSLOCATING ATPASE"/>
    <property type="match status" value="1"/>
</dbReference>
<reference evidence="3" key="1">
    <citation type="journal article" date="2014" name="Front. Microbiol.">
        <title>High frequency of phylogenetically diverse reductive dehalogenase-homologous genes in deep subseafloor sedimentary metagenomes.</title>
        <authorList>
            <person name="Kawai M."/>
            <person name="Futagami T."/>
            <person name="Toyoda A."/>
            <person name="Takaki Y."/>
            <person name="Nishi S."/>
            <person name="Hori S."/>
            <person name="Arai W."/>
            <person name="Tsubouchi T."/>
            <person name="Morono Y."/>
            <person name="Uchiyama I."/>
            <person name="Ito T."/>
            <person name="Fujiyama A."/>
            <person name="Inagaki F."/>
            <person name="Takami H."/>
        </authorList>
    </citation>
    <scope>NUCLEOTIDE SEQUENCE</scope>
    <source>
        <strain evidence="3">Expedition CK06-06</strain>
    </source>
</reference>
<dbReference type="CDD" id="cd02035">
    <property type="entry name" value="ArsA"/>
    <property type="match status" value="1"/>
</dbReference>
<dbReference type="Gene3D" id="3.40.50.300">
    <property type="entry name" value="P-loop containing nucleotide triphosphate hydrolases"/>
    <property type="match status" value="1"/>
</dbReference>
<dbReference type="SUPFAM" id="SSF52540">
    <property type="entry name" value="P-loop containing nucleoside triphosphate hydrolases"/>
    <property type="match status" value="1"/>
</dbReference>
<proteinExistence type="inferred from homology"/>
<dbReference type="InterPro" id="IPR025723">
    <property type="entry name" value="ArsA/GET3_ATPase-like"/>
</dbReference>
<evidence type="ECO:0000256" key="1">
    <source>
        <dbReference type="ARBA" id="ARBA00011040"/>
    </source>
</evidence>
<dbReference type="NCBIfam" id="TIGR00345">
    <property type="entry name" value="GET3_arsA_TRC40"/>
    <property type="match status" value="1"/>
</dbReference>
<evidence type="ECO:0000313" key="3">
    <source>
        <dbReference type="EMBL" id="GAG27573.1"/>
    </source>
</evidence>
<sequence length="261" mass="29847">ITPVEGVGNLFALEIDAPRRMEEFKAKYKDELETITYRGTIFDRDDIEEFLSLSLPGMDEMMAVFDIGDIVAGGEYSFVILDTAPTGHTIRLLELPEVILGWVGLLKLMQERYRYIGRRLTGRYPRDKVDDFLDKLSKDVSRARALFTDKQATEFVPVTIAEDMAIEETQRLLDALHRLKVPAKGVIVNRLAKDRKCSFCSMRWSAQEDALLKIEQTLSNYELVEVPLLPYEVKGIERLKTYAQVMLGQEVPEPIIREVAE</sequence>